<protein>
    <submittedName>
        <fullName evidence="8">Cytochrome C</fullName>
    </submittedName>
</protein>
<proteinExistence type="predicted"/>
<gene>
    <name evidence="8" type="ORF">C7B45_13535</name>
</gene>
<evidence type="ECO:0000256" key="5">
    <source>
        <dbReference type="SAM" id="MobiDB-lite"/>
    </source>
</evidence>
<feature type="signal peptide" evidence="6">
    <location>
        <begin position="1"/>
        <end position="15"/>
    </location>
</feature>
<keyword evidence="6" id="KW-0732">Signal</keyword>
<evidence type="ECO:0000256" key="4">
    <source>
        <dbReference type="PROSITE-ProRule" id="PRU00433"/>
    </source>
</evidence>
<dbReference type="PROSITE" id="PS51007">
    <property type="entry name" value="CYTC"/>
    <property type="match status" value="1"/>
</dbReference>
<dbReference type="PANTHER" id="PTHR35008">
    <property type="entry name" value="BLL4482 PROTEIN-RELATED"/>
    <property type="match status" value="1"/>
</dbReference>
<evidence type="ECO:0000256" key="3">
    <source>
        <dbReference type="ARBA" id="ARBA00023004"/>
    </source>
</evidence>
<dbReference type="Proteomes" id="UP000241848">
    <property type="component" value="Unassembled WGS sequence"/>
</dbReference>
<dbReference type="Gene3D" id="1.10.760.10">
    <property type="entry name" value="Cytochrome c-like domain"/>
    <property type="match status" value="1"/>
</dbReference>
<feature type="region of interest" description="Disordered" evidence="5">
    <location>
        <begin position="24"/>
        <end position="60"/>
    </location>
</feature>
<reference evidence="8 9" key="1">
    <citation type="journal article" date="2014" name="BMC Genomics">
        <title>Comparison of environmental and isolate Sulfobacillus genomes reveals diverse carbon, sulfur, nitrogen, and hydrogen metabolisms.</title>
        <authorList>
            <person name="Justice N.B."/>
            <person name="Norman A."/>
            <person name="Brown C.T."/>
            <person name="Singh A."/>
            <person name="Thomas B.C."/>
            <person name="Banfield J.F."/>
        </authorList>
    </citation>
    <scope>NUCLEOTIDE SEQUENCE [LARGE SCALE GENOMIC DNA]</scope>
    <source>
        <strain evidence="8">AMDSBA3</strain>
    </source>
</reference>
<evidence type="ECO:0000256" key="1">
    <source>
        <dbReference type="ARBA" id="ARBA00022617"/>
    </source>
</evidence>
<dbReference type="GO" id="GO:0020037">
    <property type="term" value="F:heme binding"/>
    <property type="evidence" value="ECO:0007669"/>
    <property type="project" value="InterPro"/>
</dbReference>
<dbReference type="EMBL" id="PXYV01000051">
    <property type="protein sequence ID" value="PSR20763.1"/>
    <property type="molecule type" value="Genomic_DNA"/>
</dbReference>
<dbReference type="GO" id="GO:0046872">
    <property type="term" value="F:metal ion binding"/>
    <property type="evidence" value="ECO:0007669"/>
    <property type="project" value="UniProtKB-KW"/>
</dbReference>
<evidence type="ECO:0000313" key="9">
    <source>
        <dbReference type="Proteomes" id="UP000241848"/>
    </source>
</evidence>
<dbReference type="PROSITE" id="PS51257">
    <property type="entry name" value="PROKAR_LIPOPROTEIN"/>
    <property type="match status" value="1"/>
</dbReference>
<dbReference type="GO" id="GO:0009055">
    <property type="term" value="F:electron transfer activity"/>
    <property type="evidence" value="ECO:0007669"/>
    <property type="project" value="InterPro"/>
</dbReference>
<organism evidence="8 9">
    <name type="scientific">Sulfobacillus acidophilus</name>
    <dbReference type="NCBI Taxonomy" id="53633"/>
    <lineage>
        <taxon>Bacteria</taxon>
        <taxon>Bacillati</taxon>
        <taxon>Bacillota</taxon>
        <taxon>Clostridia</taxon>
        <taxon>Eubacteriales</taxon>
        <taxon>Clostridiales Family XVII. Incertae Sedis</taxon>
        <taxon>Sulfobacillus</taxon>
    </lineage>
</organism>
<feature type="compositionally biased region" description="Basic residues" evidence="5">
    <location>
        <begin position="32"/>
        <end position="44"/>
    </location>
</feature>
<sequence>MNRLLPWGFSIAVIAATLVSCGSTSTPSASQSHKKSVAVRHRSKGPNSTNAAPPIKPYSAPPPKLPVGSVAAGARVYAASCASCHGPNGTGTGKGPRLAHPSRIISTYRTESALYVFVAHNMPANNPGSLTTHDAVNVSTYIWHIAGAH</sequence>
<dbReference type="AlphaFoldDB" id="A0A2T2WEW2"/>
<evidence type="ECO:0000259" key="7">
    <source>
        <dbReference type="PROSITE" id="PS51007"/>
    </source>
</evidence>
<evidence type="ECO:0000256" key="6">
    <source>
        <dbReference type="SAM" id="SignalP"/>
    </source>
</evidence>
<evidence type="ECO:0000313" key="8">
    <source>
        <dbReference type="EMBL" id="PSR20763.1"/>
    </source>
</evidence>
<keyword evidence="3 4" id="KW-0408">Iron</keyword>
<feature type="chain" id="PRO_5038501826" evidence="6">
    <location>
        <begin position="16"/>
        <end position="149"/>
    </location>
</feature>
<dbReference type="InterPro" id="IPR051459">
    <property type="entry name" value="Cytochrome_c-type_DH"/>
</dbReference>
<feature type="domain" description="Cytochrome c" evidence="7">
    <location>
        <begin position="68"/>
        <end position="146"/>
    </location>
</feature>
<dbReference type="PANTHER" id="PTHR35008:SF8">
    <property type="entry name" value="ALCOHOL DEHYDROGENASE CYTOCHROME C SUBUNIT"/>
    <property type="match status" value="1"/>
</dbReference>
<dbReference type="SUPFAM" id="SSF46626">
    <property type="entry name" value="Cytochrome c"/>
    <property type="match status" value="1"/>
</dbReference>
<keyword evidence="1 4" id="KW-0349">Heme</keyword>
<name>A0A2T2WEW2_9FIRM</name>
<dbReference type="InterPro" id="IPR036909">
    <property type="entry name" value="Cyt_c-like_dom_sf"/>
</dbReference>
<keyword evidence="2 4" id="KW-0479">Metal-binding</keyword>
<accession>A0A2T2WEW2</accession>
<dbReference type="Pfam" id="PF13442">
    <property type="entry name" value="Cytochrome_CBB3"/>
    <property type="match status" value="1"/>
</dbReference>
<comment type="caution">
    <text evidence="8">The sequence shown here is derived from an EMBL/GenBank/DDBJ whole genome shotgun (WGS) entry which is preliminary data.</text>
</comment>
<evidence type="ECO:0000256" key="2">
    <source>
        <dbReference type="ARBA" id="ARBA00022723"/>
    </source>
</evidence>
<dbReference type="InterPro" id="IPR009056">
    <property type="entry name" value="Cyt_c-like_dom"/>
</dbReference>